<feature type="domain" description="Thioesterase TesA-like" evidence="3">
    <location>
        <begin position="19"/>
        <end position="241"/>
    </location>
</feature>
<dbReference type="AlphaFoldDB" id="A0A6G9GTP9"/>
<reference evidence="4 5" key="1">
    <citation type="submission" date="2020-03" db="EMBL/GenBank/DDBJ databases">
        <title>A novel species.</title>
        <authorList>
            <person name="Gao J."/>
        </authorList>
    </citation>
    <scope>NUCLEOTIDE SEQUENCE [LARGE SCALE GENOMIC DNA]</scope>
    <source>
        <strain evidence="4 5">QMT-12</strain>
    </source>
</reference>
<dbReference type="GO" id="GO:0008610">
    <property type="term" value="P:lipid biosynthetic process"/>
    <property type="evidence" value="ECO:0007669"/>
    <property type="project" value="TreeGrafter"/>
</dbReference>
<evidence type="ECO:0000313" key="4">
    <source>
        <dbReference type="EMBL" id="QIQ01317.1"/>
    </source>
</evidence>
<name>A0A6G9GTP9_9ACTN</name>
<dbReference type="Pfam" id="PF00975">
    <property type="entry name" value="Thioesterase"/>
    <property type="match status" value="1"/>
</dbReference>
<gene>
    <name evidence="4" type="ORF">HA039_02535</name>
</gene>
<dbReference type="GO" id="GO:0016787">
    <property type="term" value="F:hydrolase activity"/>
    <property type="evidence" value="ECO:0007669"/>
    <property type="project" value="UniProtKB-KW"/>
</dbReference>
<dbReference type="InterPro" id="IPR001031">
    <property type="entry name" value="Thioesterase"/>
</dbReference>
<evidence type="ECO:0000313" key="5">
    <source>
        <dbReference type="Proteomes" id="UP000501179"/>
    </source>
</evidence>
<evidence type="ECO:0000259" key="3">
    <source>
        <dbReference type="SMART" id="SM00824"/>
    </source>
</evidence>
<dbReference type="SUPFAM" id="SSF53474">
    <property type="entry name" value="alpha/beta-Hydrolases"/>
    <property type="match status" value="1"/>
</dbReference>
<dbReference type="Gene3D" id="3.40.50.1820">
    <property type="entry name" value="alpha/beta hydrolase"/>
    <property type="match status" value="1"/>
</dbReference>
<organism evidence="4 5">
    <name type="scientific">Streptomyces liangshanensis</name>
    <dbReference type="NCBI Taxonomy" id="2717324"/>
    <lineage>
        <taxon>Bacteria</taxon>
        <taxon>Bacillati</taxon>
        <taxon>Actinomycetota</taxon>
        <taxon>Actinomycetes</taxon>
        <taxon>Kitasatosporales</taxon>
        <taxon>Streptomycetaceae</taxon>
        <taxon>Streptomyces</taxon>
    </lineage>
</organism>
<proteinExistence type="inferred from homology"/>
<accession>A0A6G9GTP9</accession>
<dbReference type="PANTHER" id="PTHR11487:SF0">
    <property type="entry name" value="S-ACYL FATTY ACID SYNTHASE THIOESTERASE, MEDIUM CHAIN"/>
    <property type="match status" value="1"/>
</dbReference>
<evidence type="ECO:0000256" key="2">
    <source>
        <dbReference type="ARBA" id="ARBA00022801"/>
    </source>
</evidence>
<dbReference type="SMART" id="SM00824">
    <property type="entry name" value="PKS_TE"/>
    <property type="match status" value="1"/>
</dbReference>
<keyword evidence="5" id="KW-1185">Reference proteome</keyword>
<dbReference type="InterPro" id="IPR029058">
    <property type="entry name" value="AB_hydrolase_fold"/>
</dbReference>
<dbReference type="RefSeq" id="WP_167023075.1">
    <property type="nucleotide sequence ID" value="NZ_CP050177.1"/>
</dbReference>
<comment type="similarity">
    <text evidence="1">Belongs to the thioesterase family.</text>
</comment>
<dbReference type="EMBL" id="CP050177">
    <property type="protein sequence ID" value="QIQ01317.1"/>
    <property type="molecule type" value="Genomic_DNA"/>
</dbReference>
<dbReference type="KEGG" id="slia:HA039_02535"/>
<sequence length="258" mass="27741">MDNWTQCFRPAPGAPARLLCFPHAGGSASAYLPLSTAVGGTAETLVVQYPGRHDRFAEPFAERLGDVVDAVVAGLPEDGGRPLVLFGHSMGALLAYETARRLEREGRGPVALFVSGREGPEFPLRLRLPDPPSDDDLVAEMRLLSGTEDELLSNPEILQLALPPLRADYAMLFAHTHRPGPALRCPVVALTGDSDPRVSVERVQAWERETGGPFERHVLPGGHFFLGDHLPYVADLVAGVLARTTPGTDRRTATGTSV</sequence>
<dbReference type="PANTHER" id="PTHR11487">
    <property type="entry name" value="THIOESTERASE"/>
    <property type="match status" value="1"/>
</dbReference>
<keyword evidence="2" id="KW-0378">Hydrolase</keyword>
<protein>
    <submittedName>
        <fullName evidence="4">Thioesterase</fullName>
    </submittedName>
</protein>
<evidence type="ECO:0000256" key="1">
    <source>
        <dbReference type="ARBA" id="ARBA00007169"/>
    </source>
</evidence>
<dbReference type="Proteomes" id="UP000501179">
    <property type="component" value="Chromosome"/>
</dbReference>
<dbReference type="InterPro" id="IPR020802">
    <property type="entry name" value="TesA-like"/>
</dbReference>
<dbReference type="InterPro" id="IPR012223">
    <property type="entry name" value="TEII"/>
</dbReference>